<protein>
    <recommendedName>
        <fullName evidence="3">TniQ protein</fullName>
    </recommendedName>
</protein>
<proteinExistence type="predicted"/>
<dbReference type="EMBL" id="BAAANV010000030">
    <property type="protein sequence ID" value="GAA1538107.1"/>
    <property type="molecule type" value="Genomic_DNA"/>
</dbReference>
<evidence type="ECO:0008006" key="3">
    <source>
        <dbReference type="Google" id="ProtNLM"/>
    </source>
</evidence>
<dbReference type="Proteomes" id="UP001501288">
    <property type="component" value="Unassembled WGS sequence"/>
</dbReference>
<keyword evidence="2" id="KW-1185">Reference proteome</keyword>
<evidence type="ECO:0000313" key="2">
    <source>
        <dbReference type="Proteomes" id="UP001501288"/>
    </source>
</evidence>
<reference evidence="1 2" key="1">
    <citation type="journal article" date="2019" name="Int. J. Syst. Evol. Microbiol.">
        <title>The Global Catalogue of Microorganisms (GCM) 10K type strain sequencing project: providing services to taxonomists for standard genome sequencing and annotation.</title>
        <authorList>
            <consortium name="The Broad Institute Genomics Platform"/>
            <consortium name="The Broad Institute Genome Sequencing Center for Infectious Disease"/>
            <person name="Wu L."/>
            <person name="Ma J."/>
        </authorList>
    </citation>
    <scope>NUCLEOTIDE SEQUENCE [LARGE SCALE GENOMIC DNA]</scope>
    <source>
        <strain evidence="1 2">JCM 14588</strain>
    </source>
</reference>
<accession>A0ABN2BEF5</accession>
<organism evidence="1 2">
    <name type="scientific">Dermacoccus barathri</name>
    <dbReference type="NCBI Taxonomy" id="322601"/>
    <lineage>
        <taxon>Bacteria</taxon>
        <taxon>Bacillati</taxon>
        <taxon>Actinomycetota</taxon>
        <taxon>Actinomycetes</taxon>
        <taxon>Micrococcales</taxon>
        <taxon>Dermacoccaceae</taxon>
        <taxon>Dermacoccus</taxon>
    </lineage>
</organism>
<gene>
    <name evidence="1" type="ORF">GCM10009762_09730</name>
</gene>
<dbReference type="RefSeq" id="WP_346029859.1">
    <property type="nucleotide sequence ID" value="NZ_BAAANV010000030.1"/>
</dbReference>
<name>A0ABN2BEF5_9MICO</name>
<evidence type="ECO:0000313" key="1">
    <source>
        <dbReference type="EMBL" id="GAA1538107.1"/>
    </source>
</evidence>
<comment type="caution">
    <text evidence="1">The sequence shown here is derived from an EMBL/GenBank/DDBJ whole genome shotgun (WGS) entry which is preliminary data.</text>
</comment>
<sequence>MPFDPRIVRPAPITFPISPYRDETYWGFLNRLALANHFEHGVPLHKVIRDSGLTRAEAIGAMLDRPALHVALAMPTVQHNLNDERLHGRPAKLGRFACRRCAFRRAGSNVFVYAHQWDVICHRHQRWLIGAQFDITGIGGLTNAQRHHRALTGWYGHAATFEAWEAAQGVLTAYSRSGKPMPPAAQDAYATFTRQYADRQHDGHAFNAATYPIAVQLAATLLDPSRVDADGPGNSQRMTALIREWVPLLGPRHDMVWRDPLRVTLRRYPLVASPSQEYVT</sequence>